<dbReference type="InterPro" id="IPR007219">
    <property type="entry name" value="XnlR_reg_dom"/>
</dbReference>
<dbReference type="CDD" id="cd12148">
    <property type="entry name" value="fungal_TF_MHR"/>
    <property type="match status" value="1"/>
</dbReference>
<dbReference type="STRING" id="1314777.A0A164NRI7"/>
<dbReference type="PANTHER" id="PTHR31001:SF90">
    <property type="entry name" value="CENTROMERE DNA-BINDING PROTEIN COMPLEX CBF3 SUBUNIT B"/>
    <property type="match status" value="1"/>
</dbReference>
<dbReference type="SMART" id="SM00906">
    <property type="entry name" value="Fungal_trans"/>
    <property type="match status" value="1"/>
</dbReference>
<dbReference type="AlphaFoldDB" id="A0A164NRI7"/>
<gene>
    <name evidence="4" type="ORF">SISNIDRAFT_280186</name>
</gene>
<comment type="subcellular location">
    <subcellularLocation>
        <location evidence="1">Nucleus</location>
    </subcellularLocation>
</comment>
<keyword evidence="5" id="KW-1185">Reference proteome</keyword>
<keyword evidence="2" id="KW-0539">Nucleus</keyword>
<dbReference type="EMBL" id="KV419442">
    <property type="protein sequence ID" value="KZS87967.1"/>
    <property type="molecule type" value="Genomic_DNA"/>
</dbReference>
<accession>A0A164NRI7</accession>
<organism evidence="4 5">
    <name type="scientific">Sistotremastrum niveocremeum HHB9708</name>
    <dbReference type="NCBI Taxonomy" id="1314777"/>
    <lineage>
        <taxon>Eukaryota</taxon>
        <taxon>Fungi</taxon>
        <taxon>Dikarya</taxon>
        <taxon>Basidiomycota</taxon>
        <taxon>Agaricomycotina</taxon>
        <taxon>Agaricomycetes</taxon>
        <taxon>Sistotremastrales</taxon>
        <taxon>Sistotremastraceae</taxon>
        <taxon>Sertulicium</taxon>
        <taxon>Sertulicium niveocremeum</taxon>
    </lineage>
</organism>
<dbReference type="PANTHER" id="PTHR31001">
    <property type="entry name" value="UNCHARACTERIZED TRANSCRIPTIONAL REGULATORY PROTEIN"/>
    <property type="match status" value="1"/>
</dbReference>
<feature type="domain" description="Xylanolytic transcriptional activator regulatory" evidence="3">
    <location>
        <begin position="235"/>
        <end position="315"/>
    </location>
</feature>
<dbReference type="GO" id="GO:0008270">
    <property type="term" value="F:zinc ion binding"/>
    <property type="evidence" value="ECO:0007669"/>
    <property type="project" value="InterPro"/>
</dbReference>
<reference evidence="4 5" key="1">
    <citation type="journal article" date="2016" name="Mol. Biol. Evol.">
        <title>Comparative Genomics of Early-Diverging Mushroom-Forming Fungi Provides Insights into the Origins of Lignocellulose Decay Capabilities.</title>
        <authorList>
            <person name="Nagy L.G."/>
            <person name="Riley R."/>
            <person name="Tritt A."/>
            <person name="Adam C."/>
            <person name="Daum C."/>
            <person name="Floudas D."/>
            <person name="Sun H."/>
            <person name="Yadav J.S."/>
            <person name="Pangilinan J."/>
            <person name="Larsson K.H."/>
            <person name="Matsuura K."/>
            <person name="Barry K."/>
            <person name="Labutti K."/>
            <person name="Kuo R."/>
            <person name="Ohm R.A."/>
            <person name="Bhattacharya S.S."/>
            <person name="Shirouzu T."/>
            <person name="Yoshinaga Y."/>
            <person name="Martin F.M."/>
            <person name="Grigoriev I.V."/>
            <person name="Hibbett D.S."/>
        </authorList>
    </citation>
    <scope>NUCLEOTIDE SEQUENCE [LARGE SCALE GENOMIC DNA]</scope>
    <source>
        <strain evidence="4 5">HHB9708</strain>
    </source>
</reference>
<dbReference type="InterPro" id="IPR050613">
    <property type="entry name" value="Sec_Metabolite_Reg"/>
</dbReference>
<dbReference type="GO" id="GO:0005634">
    <property type="term" value="C:nucleus"/>
    <property type="evidence" value="ECO:0007669"/>
    <property type="project" value="UniProtKB-SubCell"/>
</dbReference>
<name>A0A164NRI7_9AGAM</name>
<protein>
    <recommendedName>
        <fullName evidence="3">Xylanolytic transcriptional activator regulatory domain-containing protein</fullName>
    </recommendedName>
</protein>
<dbReference type="Proteomes" id="UP000076722">
    <property type="component" value="Unassembled WGS sequence"/>
</dbReference>
<evidence type="ECO:0000256" key="2">
    <source>
        <dbReference type="ARBA" id="ARBA00023242"/>
    </source>
</evidence>
<proteinExistence type="predicted"/>
<evidence type="ECO:0000256" key="1">
    <source>
        <dbReference type="ARBA" id="ARBA00004123"/>
    </source>
</evidence>
<sequence>MALEMAMAMAKKAEIEVEVEEMKKIIFRMHVTSRSRRMVYTRTRTITIIIRPCRPRCLLRILTRSLLILIRPNLSLSYILLIYHMFHLVHNLGLGANPGGSLGVSISINSTHPTSLSPTSISHILRNIIPSISQSAINFFFDFVRFGGLCGLAAIVGRREIQAIADEYNLWLSTDSGAHGERKDGYVQKPSHAQMALLWIVLYHGYSSMDMFDNRFKGLISSIPLTLSSPSWQYFSMTTLLATRLAQNLRLSHLGYEHNSDPSQIRHRETLRRIWHALVILDWSYAHHLPYPGSSLIVARHFDTATPLDINLDDLDTASSALYSDRSLRKIPNEVAILRMWIGIARFENLLDIHMETKDSAKERAAVDDFEKGLRAVWEELPVYLKWRDEELERQHPAIFVRSFVSSNLNETDCDPV</sequence>
<evidence type="ECO:0000313" key="5">
    <source>
        <dbReference type="Proteomes" id="UP000076722"/>
    </source>
</evidence>
<dbReference type="GO" id="GO:0006351">
    <property type="term" value="P:DNA-templated transcription"/>
    <property type="evidence" value="ECO:0007669"/>
    <property type="project" value="InterPro"/>
</dbReference>
<evidence type="ECO:0000313" key="4">
    <source>
        <dbReference type="EMBL" id="KZS87967.1"/>
    </source>
</evidence>
<dbReference type="GO" id="GO:0003677">
    <property type="term" value="F:DNA binding"/>
    <property type="evidence" value="ECO:0007669"/>
    <property type="project" value="InterPro"/>
</dbReference>
<evidence type="ECO:0000259" key="3">
    <source>
        <dbReference type="SMART" id="SM00906"/>
    </source>
</evidence>